<keyword evidence="1" id="KW-0812">Transmembrane</keyword>
<dbReference type="Pfam" id="PF07235">
    <property type="entry name" value="DUF1427"/>
    <property type="match status" value="1"/>
</dbReference>
<keyword evidence="1" id="KW-1133">Transmembrane helix</keyword>
<dbReference type="InterPro" id="IPR020017">
    <property type="entry name" value="XapX_domain"/>
</dbReference>
<dbReference type="NCBIfam" id="TIGR03510">
    <property type="entry name" value="XapX"/>
    <property type="match status" value="1"/>
</dbReference>
<feature type="transmembrane region" description="Helical" evidence="1">
    <location>
        <begin position="30"/>
        <end position="49"/>
    </location>
</feature>
<dbReference type="HOGENOM" id="CLU_171061_1_0_4"/>
<feature type="transmembrane region" description="Helical" evidence="1">
    <location>
        <begin position="6"/>
        <end position="23"/>
    </location>
</feature>
<gene>
    <name evidence="2" type="ordered locus">Bcen_1486</name>
</gene>
<dbReference type="AlphaFoldDB" id="A0A0H2XQZ4"/>
<protein>
    <recommendedName>
        <fullName evidence="3">XapX domain protein</fullName>
    </recommendedName>
</protein>
<evidence type="ECO:0008006" key="3">
    <source>
        <dbReference type="Google" id="ProtNLM"/>
    </source>
</evidence>
<accession>A0A0H2XQZ4</accession>
<dbReference type="InterPro" id="IPR009872">
    <property type="entry name" value="DUF1427"/>
</dbReference>
<organism evidence="2">
    <name type="scientific">Burkholderia orbicola (strain AU 1054)</name>
    <dbReference type="NCBI Taxonomy" id="331271"/>
    <lineage>
        <taxon>Bacteria</taxon>
        <taxon>Pseudomonadati</taxon>
        <taxon>Pseudomonadota</taxon>
        <taxon>Betaproteobacteria</taxon>
        <taxon>Burkholderiales</taxon>
        <taxon>Burkholderiaceae</taxon>
        <taxon>Burkholderia</taxon>
        <taxon>Burkholderia cepacia complex</taxon>
        <taxon>Burkholderia orbicola</taxon>
    </lineage>
</organism>
<name>A0A0H2XQZ4_BURO1</name>
<proteinExistence type="predicted"/>
<dbReference type="EMBL" id="CP000378">
    <property type="protein sequence ID" value="ABF76392.1"/>
    <property type="molecule type" value="Genomic_DNA"/>
</dbReference>
<keyword evidence="1" id="KW-0472">Membrane</keyword>
<sequence>MEPYLVSLGAGVLIGVIYSAIKVRSPAPPLIALVGLLGMLIGVQALPPVKQLFGF</sequence>
<evidence type="ECO:0000256" key="1">
    <source>
        <dbReference type="SAM" id="Phobius"/>
    </source>
</evidence>
<evidence type="ECO:0000313" key="2">
    <source>
        <dbReference type="EMBL" id="ABF76392.1"/>
    </source>
</evidence>
<reference evidence="2" key="1">
    <citation type="submission" date="2006-05" db="EMBL/GenBank/DDBJ databases">
        <title>Complete sequence of chromosome 1 of Burkholderia cenocepacia AU 1054.</title>
        <authorList>
            <consortium name="US DOE Joint Genome Institute"/>
            <person name="Copeland A."/>
            <person name="Lucas S."/>
            <person name="Lapidus A."/>
            <person name="Barry K."/>
            <person name="Detter J.C."/>
            <person name="Glavina del Rio T."/>
            <person name="Hammon N."/>
            <person name="Israni S."/>
            <person name="Dalin E."/>
            <person name="Tice H."/>
            <person name="Pitluck S."/>
            <person name="Chain P."/>
            <person name="Malfatti S."/>
            <person name="Shin M."/>
            <person name="Vergez L."/>
            <person name="Schmutz J."/>
            <person name="Larimer F."/>
            <person name="Land M."/>
            <person name="Hauser L."/>
            <person name="Kyrpides N."/>
            <person name="Lykidis A."/>
            <person name="LiPuma J.J."/>
            <person name="Konstantinidis K."/>
            <person name="Tiedje J.M."/>
            <person name="Richardson P."/>
        </authorList>
    </citation>
    <scope>NUCLEOTIDE SEQUENCE [LARGE SCALE GENOMIC DNA]</scope>
    <source>
        <strain evidence="2">AU 1054</strain>
    </source>
</reference>